<dbReference type="InterPro" id="IPR023636">
    <property type="entry name" value="Urocanase_CS"/>
</dbReference>
<dbReference type="UniPathway" id="UPA00379">
    <property type="reaction ID" value="UER00550"/>
</dbReference>
<evidence type="ECO:0000259" key="12">
    <source>
        <dbReference type="Pfam" id="PF17392"/>
    </source>
</evidence>
<evidence type="ECO:0000256" key="2">
    <source>
        <dbReference type="ARBA" id="ARBA00004794"/>
    </source>
</evidence>
<evidence type="ECO:0000313" key="14">
    <source>
        <dbReference type="Proteomes" id="UP000694726"/>
    </source>
</evidence>
<evidence type="ECO:0000256" key="6">
    <source>
        <dbReference type="ARBA" id="ARBA00023027"/>
    </source>
</evidence>
<dbReference type="PROSITE" id="PS01233">
    <property type="entry name" value="UROCANASE"/>
    <property type="match status" value="1"/>
</dbReference>
<dbReference type="Pfam" id="PF17392">
    <property type="entry name" value="Urocanase_C"/>
    <property type="match status" value="1"/>
</dbReference>
<dbReference type="FunFam" id="3.40.50.10730:FF:000002">
    <property type="entry name" value="Urocanate hydratase 1"/>
    <property type="match status" value="1"/>
</dbReference>
<feature type="domain" description="Urocanase Rossmann-like" evidence="10">
    <location>
        <begin position="171"/>
        <end position="401"/>
    </location>
</feature>
<dbReference type="EC" id="4.2.1.49" evidence="4"/>
<dbReference type="Pfam" id="PF17391">
    <property type="entry name" value="Urocanase_N"/>
    <property type="match status" value="1"/>
</dbReference>
<dbReference type="GO" id="GO:0019556">
    <property type="term" value="P:L-histidine catabolic process to glutamate and formamide"/>
    <property type="evidence" value="ECO:0007669"/>
    <property type="project" value="UniProtKB-UniPathway"/>
</dbReference>
<dbReference type="InterPro" id="IPR038364">
    <property type="entry name" value="Urocanase_central_sf"/>
</dbReference>
<reference evidence="13" key="1">
    <citation type="submission" date="2025-08" db="UniProtKB">
        <authorList>
            <consortium name="Ensembl"/>
        </authorList>
    </citation>
    <scope>IDENTIFICATION</scope>
</reference>
<keyword evidence="7" id="KW-0456">Lyase</keyword>
<dbReference type="InterPro" id="IPR035085">
    <property type="entry name" value="Urocanase_Rossmann-like"/>
</dbReference>
<evidence type="ECO:0000256" key="1">
    <source>
        <dbReference type="ARBA" id="ARBA00001911"/>
    </source>
</evidence>
<dbReference type="PIRSF" id="PIRSF001423">
    <property type="entry name" value="Urocanate_hydrat"/>
    <property type="match status" value="1"/>
</dbReference>
<evidence type="ECO:0000256" key="7">
    <source>
        <dbReference type="ARBA" id="ARBA00023239"/>
    </source>
</evidence>
<feature type="domain" description="Urocanase C-terminal" evidence="12">
    <location>
        <begin position="404"/>
        <end position="610"/>
    </location>
</feature>
<sequence length="640" mass="70281">MCSLRALCSGLPLRPLPENRGRCAGVPHAPVRTPGLSPTEEQLALRNALRYFPPDVQEQLAPEFAQELRLYGHIYMYRFCPNLEMKAYPVEQYPCRTKAAAAIMHMIMNNLDPAVAQFPQELVTYGGNGQVFSNWAQVIPNYSSRIEYEKLFAMGVTMYGQMTAGSYCYIGPQGIVHGTVLTVLNAGRRYLGVEDLAGKVFVTSGLGGMSGAQAKAAVIVGCIGVIAEPCALWSQVDGAALRKRYQQGWLMEVTNSLDHCIERLREARKRKEALSLGYHGNVVDLWERLVHELDTTGELLVDLGSDQTSCHNPFNGGYYPVQLGFAEAQSLMASDPAAFKGLVQESLRRHVSAINRLAQGNFFFWDYGNAFLLEAHRAGADVGKPGASKMEFRYPSYVQHIMGDIFSQGFGPFRWVCTSGDPQDLAVTDHLATSVLEEAIAGGVNPAVKLQYMDNIRWIREAAKHQLVVGSQARILYSDQKGRVAIAVAFNQAIARGEIKAPVVLSRDHHDVSGTDSPFRETSNIHDGSAFCADMAVQNFVGDAFRGATWVALHNGGGVGWGEVINGGFGLVLDGTEEAEQKARMMLSWDVSNGVARRCWSGNRKAYEIICQTMQENSGLVVTLPHEVTDEYMLQQALQA</sequence>
<comment type="similarity">
    <text evidence="3">Belongs to the urocanase family.</text>
</comment>
<organism evidence="13 14">
    <name type="scientific">Sus scrofa</name>
    <name type="common">Pig</name>
    <dbReference type="NCBI Taxonomy" id="9823"/>
    <lineage>
        <taxon>Eukaryota</taxon>
        <taxon>Metazoa</taxon>
        <taxon>Chordata</taxon>
        <taxon>Craniata</taxon>
        <taxon>Vertebrata</taxon>
        <taxon>Euteleostomi</taxon>
        <taxon>Mammalia</taxon>
        <taxon>Eutheria</taxon>
        <taxon>Laurasiatheria</taxon>
        <taxon>Artiodactyla</taxon>
        <taxon>Suina</taxon>
        <taxon>Suidae</taxon>
        <taxon>Sus</taxon>
    </lineage>
</organism>
<keyword evidence="5" id="KW-0369">Histidine metabolism</keyword>
<comment type="catalytic activity">
    <reaction evidence="9">
        <text>4-imidazolone-5-propanoate = trans-urocanate + H2O</text>
        <dbReference type="Rhea" id="RHEA:13101"/>
        <dbReference type="ChEBI" id="CHEBI:15377"/>
        <dbReference type="ChEBI" id="CHEBI:17771"/>
        <dbReference type="ChEBI" id="CHEBI:77893"/>
        <dbReference type="EC" id="4.2.1.49"/>
    </reaction>
</comment>
<dbReference type="GO" id="GO:0016153">
    <property type="term" value="F:urocanate hydratase activity"/>
    <property type="evidence" value="ECO:0007669"/>
    <property type="project" value="UniProtKB-EC"/>
</dbReference>
<evidence type="ECO:0000259" key="11">
    <source>
        <dbReference type="Pfam" id="PF17391"/>
    </source>
</evidence>
<dbReference type="GO" id="GO:0019557">
    <property type="term" value="P:L-histidine catabolic process to glutamate and formate"/>
    <property type="evidence" value="ECO:0007669"/>
    <property type="project" value="UniProtKB-UniPathway"/>
</dbReference>
<evidence type="ECO:0000256" key="8">
    <source>
        <dbReference type="ARBA" id="ARBA00031640"/>
    </source>
</evidence>
<keyword evidence="6" id="KW-0520">NAD</keyword>
<protein>
    <recommendedName>
        <fullName evidence="4">urocanate hydratase</fullName>
        <ecNumber evidence="4">4.2.1.49</ecNumber>
    </recommendedName>
    <alternativeName>
        <fullName evidence="8">Imidazolonepropionate hydrolase</fullName>
    </alternativeName>
</protein>
<dbReference type="Gene3D" id="3.40.1770.10">
    <property type="entry name" value="Urocanase superfamily"/>
    <property type="match status" value="2"/>
</dbReference>
<dbReference type="SUPFAM" id="SSF111326">
    <property type="entry name" value="Urocanase"/>
    <property type="match status" value="1"/>
</dbReference>
<feature type="domain" description="Urocanase N-terminal" evidence="11">
    <location>
        <begin position="85"/>
        <end position="137"/>
    </location>
</feature>
<dbReference type="Proteomes" id="UP000694726">
    <property type="component" value="Unplaced"/>
</dbReference>
<comment type="pathway">
    <text evidence="2">Amino-acid degradation; L-histidine degradation into L-glutamate; N-formimidoyl-L-glutamate from L-histidine: step 2/3.</text>
</comment>
<evidence type="ECO:0000256" key="3">
    <source>
        <dbReference type="ARBA" id="ARBA00007578"/>
    </source>
</evidence>
<proteinExistence type="inferred from homology"/>
<dbReference type="PANTHER" id="PTHR12216">
    <property type="entry name" value="UROCANATE HYDRATASE"/>
    <property type="match status" value="1"/>
</dbReference>
<name>A0A8D0PP41_PIG</name>
<dbReference type="InterPro" id="IPR035400">
    <property type="entry name" value="Urocanase_N"/>
</dbReference>
<dbReference type="AlphaFoldDB" id="A0A8D0PP41"/>
<dbReference type="InterPro" id="IPR035401">
    <property type="entry name" value="Urocanase_C"/>
</dbReference>
<evidence type="ECO:0000259" key="10">
    <source>
        <dbReference type="Pfam" id="PF01175"/>
    </source>
</evidence>
<accession>A0A8D0PP41</accession>
<evidence type="ECO:0000256" key="9">
    <source>
        <dbReference type="ARBA" id="ARBA00047623"/>
    </source>
</evidence>
<dbReference type="InterPro" id="IPR036190">
    <property type="entry name" value="Urocanase_sf"/>
</dbReference>
<evidence type="ECO:0000256" key="4">
    <source>
        <dbReference type="ARBA" id="ARBA00011992"/>
    </source>
</evidence>
<dbReference type="Pfam" id="PF01175">
    <property type="entry name" value="Urocanase"/>
    <property type="match status" value="1"/>
</dbReference>
<dbReference type="FunFam" id="3.40.1770.10:FF:000003">
    <property type="entry name" value="Urocanate hydratase 1"/>
    <property type="match status" value="1"/>
</dbReference>
<dbReference type="PANTHER" id="PTHR12216:SF3">
    <property type="entry name" value="UROCANATE HYDRATASE"/>
    <property type="match status" value="1"/>
</dbReference>
<evidence type="ECO:0000313" key="13">
    <source>
        <dbReference type="Ensembl" id="ENSSSCP00015034686.1"/>
    </source>
</evidence>
<dbReference type="Gene3D" id="3.40.50.10730">
    <property type="entry name" value="Urocanase like domains"/>
    <property type="match status" value="1"/>
</dbReference>
<dbReference type="InterPro" id="IPR023637">
    <property type="entry name" value="Urocanase-like"/>
</dbReference>
<dbReference type="Ensembl" id="ENSSSCT00015085325.1">
    <property type="protein sequence ID" value="ENSSSCP00015034686.1"/>
    <property type="gene ID" value="ENSSSCG00015063746.1"/>
</dbReference>
<comment type="cofactor">
    <cofactor evidence="1">
        <name>NAD(+)</name>
        <dbReference type="ChEBI" id="CHEBI:57540"/>
    </cofactor>
</comment>
<evidence type="ECO:0000256" key="5">
    <source>
        <dbReference type="ARBA" id="ARBA00022808"/>
    </source>
</evidence>